<evidence type="ECO:0000259" key="1">
    <source>
        <dbReference type="PROSITE" id="PS51099"/>
    </source>
</evidence>
<sequence>MRNINLDEYDIVFTTIDLDTSNINTIVLKINTIFDENKLREQFKTVLCLREGNIDTTNSTNLLINNLLDEDKFMILNEKTILASLEKMMDHLMDLDA</sequence>
<dbReference type="GO" id="GO:0008982">
    <property type="term" value="F:protein-N(PI)-phosphohistidine-sugar phosphotransferase activity"/>
    <property type="evidence" value="ECO:0007669"/>
    <property type="project" value="InterPro"/>
</dbReference>
<dbReference type="GO" id="GO:0009401">
    <property type="term" value="P:phosphoenolpyruvate-dependent sugar phosphotransferase system"/>
    <property type="evidence" value="ECO:0007669"/>
    <property type="project" value="InterPro"/>
</dbReference>
<protein>
    <submittedName>
        <fullName evidence="2">Transcription antiterminator</fullName>
    </submittedName>
</protein>
<accession>A0A381IE39</accession>
<evidence type="ECO:0000313" key="2">
    <source>
        <dbReference type="EMBL" id="SUY25819.1"/>
    </source>
</evidence>
<gene>
    <name evidence="2" type="ORF">NCTC13307_03183</name>
</gene>
<reference evidence="2" key="1">
    <citation type="submission" date="2018-06" db="EMBL/GenBank/DDBJ databases">
        <authorList>
            <consortium name="Pathogen Informatics"/>
            <person name="Doyle S."/>
        </authorList>
    </citation>
    <scope>NUCLEOTIDE SEQUENCE</scope>
    <source>
        <strain evidence="2">NCTC13307</strain>
    </source>
</reference>
<proteinExistence type="predicted"/>
<feature type="domain" description="PTS EIIB type-2" evidence="1">
    <location>
        <begin position="1"/>
        <end position="51"/>
    </location>
</feature>
<dbReference type="InterPro" id="IPR013011">
    <property type="entry name" value="PTS_EIIB_2"/>
</dbReference>
<name>A0A381IE39_CLODI</name>
<dbReference type="PROSITE" id="PS51099">
    <property type="entry name" value="PTS_EIIB_TYPE_2"/>
    <property type="match status" value="1"/>
</dbReference>
<dbReference type="AlphaFoldDB" id="A0A381IE39"/>
<organism evidence="2">
    <name type="scientific">Clostridioides difficile</name>
    <name type="common">Peptoclostridium difficile</name>
    <dbReference type="NCBI Taxonomy" id="1496"/>
    <lineage>
        <taxon>Bacteria</taxon>
        <taxon>Bacillati</taxon>
        <taxon>Bacillota</taxon>
        <taxon>Clostridia</taxon>
        <taxon>Peptostreptococcales</taxon>
        <taxon>Peptostreptococcaceae</taxon>
        <taxon>Clostridioides</taxon>
    </lineage>
</organism>
<dbReference type="EMBL" id="UFWD01000001">
    <property type="protein sequence ID" value="SUY25819.1"/>
    <property type="molecule type" value="Genomic_DNA"/>
</dbReference>